<dbReference type="InterPro" id="IPR001370">
    <property type="entry name" value="BIR_rpt"/>
</dbReference>
<feature type="compositionally biased region" description="Basic and acidic residues" evidence="1">
    <location>
        <begin position="471"/>
        <end position="480"/>
    </location>
</feature>
<dbReference type="InterPro" id="IPR013083">
    <property type="entry name" value="Znf_RING/FYVE/PHD"/>
</dbReference>
<evidence type="ECO:0000313" key="2">
    <source>
        <dbReference type="EMBL" id="KAK3585128.1"/>
    </source>
</evidence>
<dbReference type="Pfam" id="PF13920">
    <property type="entry name" value="zf-C3HC4_3"/>
    <property type="match status" value="1"/>
</dbReference>
<accession>A0AAE0S4X2</accession>
<reference evidence="2" key="3">
    <citation type="submission" date="2023-05" db="EMBL/GenBank/DDBJ databases">
        <authorList>
            <person name="Smith C.H."/>
        </authorList>
    </citation>
    <scope>NUCLEOTIDE SEQUENCE</scope>
    <source>
        <strain evidence="2">CHS0354</strain>
        <tissue evidence="2">Mantle</tissue>
    </source>
</reference>
<dbReference type="PROSITE" id="PS50143">
    <property type="entry name" value="BIR_REPEAT_2"/>
    <property type="match status" value="2"/>
</dbReference>
<feature type="compositionally biased region" description="Low complexity" evidence="1">
    <location>
        <begin position="449"/>
        <end position="461"/>
    </location>
</feature>
<sequence length="652" mass="74389">MPMNSTQYSFVLMMFVDLTTVSIKDRRTALTSVMDIIGNNSIMIIGNYFKSIAILANVAFTLAASLFHSKTHTSSADISKLRMKDLNIVYKRDNENYQWIDQYICQQLKEHLVLKLELCTKISAFLEFDFSNNVLRRGKTQTVGKFGKEMFTDGFLDRLTFTGSDVWKQGGSISDANGSHTLPIFFEKRSDEENGVTIQTYIVCSKDSNYERPVTPNYNHISHDGKNQIRDMPKKRTIYSQFTQYFTRLATFVHCNFFTDHQPFAQLGFFYKGQGDKVCCYECGVTLSDWRKDDDPLLEHIRYSPECQHLATIIDPTFLASCKVELQQRLGKDSSVEASGVKQENHISNWDNKKIRSPEYSSYSVRLSTFSRFPVIHGVNVNILAAAGFYYTGYEDAVRCYTCDGGLKKWVPGDDPWEEHCKWFPDCPHLEQSNYKPSLREANPDLSETRSTSSEKTSPSKGLVGRLDNMTTREEKKIQDDPNLDMNTPAVLAVLEYGYSKEAVTKAISELRKKGTEKLTAHGILDILLSNQGTDFTQSATEIGEPDPRDVNLKMKETSFKKELSKERSPSKISNKNMIAETKGKATELGLLLKENEMLTSKMMCKRCRKKQRNILVLPCTHFSLCDQCSKEISLCAECWKPIKERIRTYVS</sequence>
<name>A0AAE0S4X2_9BIVA</name>
<dbReference type="Pfam" id="PF00653">
    <property type="entry name" value="BIR"/>
    <property type="match status" value="2"/>
</dbReference>
<dbReference type="PROSITE" id="PS01282">
    <property type="entry name" value="BIR_REPEAT_1"/>
    <property type="match status" value="1"/>
</dbReference>
<dbReference type="PANTHER" id="PTHR10044:SF139">
    <property type="entry name" value="DEATH-ASSOCIATED INHIBITOR OF APOPTOSIS 2"/>
    <property type="match status" value="1"/>
</dbReference>
<proteinExistence type="predicted"/>
<dbReference type="AlphaFoldDB" id="A0AAE0S4X2"/>
<keyword evidence="3" id="KW-1185">Reference proteome</keyword>
<dbReference type="SMART" id="SM00238">
    <property type="entry name" value="BIR"/>
    <property type="match status" value="2"/>
</dbReference>
<comment type="caution">
    <text evidence="2">The sequence shown here is derived from an EMBL/GenBank/DDBJ whole genome shotgun (WGS) entry which is preliminary data.</text>
</comment>
<protein>
    <submittedName>
        <fullName evidence="2">Uncharacterized protein</fullName>
    </submittedName>
</protein>
<reference evidence="2" key="2">
    <citation type="journal article" date="2021" name="Genome Biol. Evol.">
        <title>Developing a high-quality reference genome for a parasitic bivalve with doubly uniparental inheritance (Bivalvia: Unionida).</title>
        <authorList>
            <person name="Smith C.H."/>
        </authorList>
    </citation>
    <scope>NUCLEOTIDE SEQUENCE</scope>
    <source>
        <strain evidence="2">CHS0354</strain>
        <tissue evidence="2">Mantle</tissue>
    </source>
</reference>
<dbReference type="EMBL" id="JAEAOA010002006">
    <property type="protein sequence ID" value="KAK3585128.1"/>
    <property type="molecule type" value="Genomic_DNA"/>
</dbReference>
<dbReference type="PANTHER" id="PTHR10044">
    <property type="entry name" value="INHIBITOR OF APOPTOSIS"/>
    <property type="match status" value="1"/>
</dbReference>
<dbReference type="InterPro" id="IPR050784">
    <property type="entry name" value="IAP"/>
</dbReference>
<dbReference type="Gene3D" id="1.10.1170.10">
    <property type="entry name" value="Inhibitor Of Apoptosis Protein (2mihbC-IAP-1), Chain A"/>
    <property type="match status" value="2"/>
</dbReference>
<reference evidence="2" key="1">
    <citation type="journal article" date="2021" name="Genome Biol. Evol.">
        <title>A High-Quality Reference Genome for a Parasitic Bivalve with Doubly Uniparental Inheritance (Bivalvia: Unionida).</title>
        <authorList>
            <person name="Smith C.H."/>
        </authorList>
    </citation>
    <scope>NUCLEOTIDE SEQUENCE</scope>
    <source>
        <strain evidence="2">CHS0354</strain>
    </source>
</reference>
<dbReference type="CDD" id="cd00022">
    <property type="entry name" value="BIR"/>
    <property type="match status" value="2"/>
</dbReference>
<evidence type="ECO:0000256" key="1">
    <source>
        <dbReference type="SAM" id="MobiDB-lite"/>
    </source>
</evidence>
<dbReference type="Gene3D" id="3.30.40.10">
    <property type="entry name" value="Zinc/RING finger domain, C3HC4 (zinc finger)"/>
    <property type="match status" value="1"/>
</dbReference>
<evidence type="ECO:0000313" key="3">
    <source>
        <dbReference type="Proteomes" id="UP001195483"/>
    </source>
</evidence>
<organism evidence="2 3">
    <name type="scientific">Potamilus streckersoni</name>
    <dbReference type="NCBI Taxonomy" id="2493646"/>
    <lineage>
        <taxon>Eukaryota</taxon>
        <taxon>Metazoa</taxon>
        <taxon>Spiralia</taxon>
        <taxon>Lophotrochozoa</taxon>
        <taxon>Mollusca</taxon>
        <taxon>Bivalvia</taxon>
        <taxon>Autobranchia</taxon>
        <taxon>Heteroconchia</taxon>
        <taxon>Palaeoheterodonta</taxon>
        <taxon>Unionida</taxon>
        <taxon>Unionoidea</taxon>
        <taxon>Unionidae</taxon>
        <taxon>Ambleminae</taxon>
        <taxon>Lampsilini</taxon>
        <taxon>Potamilus</taxon>
    </lineage>
</organism>
<dbReference type="SUPFAM" id="SSF57924">
    <property type="entry name" value="Inhibitor of apoptosis (IAP) repeat"/>
    <property type="match status" value="2"/>
</dbReference>
<gene>
    <name evidence="2" type="ORF">CHS0354_034259</name>
</gene>
<feature type="region of interest" description="Disordered" evidence="1">
    <location>
        <begin position="435"/>
        <end position="484"/>
    </location>
</feature>
<dbReference type="Proteomes" id="UP001195483">
    <property type="component" value="Unassembled WGS sequence"/>
</dbReference>